<sequence length="132" mass="15214">MSIFYCENEFITTINAYDSTALLKMAQCLQRLPTFEFRDFELKVYTETVFQSPSWKNLLTWMQRYHAHEVTGGIASPEDTLTDPNSDLHAIAVNSVFYVAESLRSLLWDQVEKIVTGMRPLLVKADARWGDD</sequence>
<keyword evidence="2" id="KW-1185">Reference proteome</keyword>
<reference evidence="1" key="1">
    <citation type="submission" date="2021-12" db="EMBL/GenBank/DDBJ databases">
        <authorList>
            <person name="Zaccaron A."/>
            <person name="Stergiopoulos I."/>
        </authorList>
    </citation>
    <scope>NUCLEOTIDE SEQUENCE</scope>
    <source>
        <strain evidence="1">Race5_Kim</strain>
    </source>
</reference>
<accession>A0A9Q8UVR2</accession>
<dbReference type="GeneID" id="71993736"/>
<dbReference type="KEGG" id="ffu:CLAFUR5_13858"/>
<dbReference type="Proteomes" id="UP000756132">
    <property type="component" value="Chromosome 12"/>
</dbReference>
<dbReference type="OrthoDB" id="3916957at2759"/>
<name>A0A9Q8UVR2_PASFU</name>
<protein>
    <submittedName>
        <fullName evidence="1">Uncharacterized protein</fullName>
    </submittedName>
</protein>
<dbReference type="RefSeq" id="XP_047768541.1">
    <property type="nucleotide sequence ID" value="XM_047913006.1"/>
</dbReference>
<reference evidence="1" key="2">
    <citation type="journal article" date="2022" name="Microb. Genom.">
        <title>A chromosome-scale genome assembly of the tomato pathogen Cladosporium fulvum reveals a compartmentalized genome architecture and the presence of a dispensable chromosome.</title>
        <authorList>
            <person name="Zaccaron A.Z."/>
            <person name="Chen L.H."/>
            <person name="Samaras A."/>
            <person name="Stergiopoulos I."/>
        </authorList>
    </citation>
    <scope>NUCLEOTIDE SEQUENCE</scope>
    <source>
        <strain evidence="1">Race5_Kim</strain>
    </source>
</reference>
<organism evidence="1 2">
    <name type="scientific">Passalora fulva</name>
    <name type="common">Tomato leaf mold</name>
    <name type="synonym">Cladosporium fulvum</name>
    <dbReference type="NCBI Taxonomy" id="5499"/>
    <lineage>
        <taxon>Eukaryota</taxon>
        <taxon>Fungi</taxon>
        <taxon>Dikarya</taxon>
        <taxon>Ascomycota</taxon>
        <taxon>Pezizomycotina</taxon>
        <taxon>Dothideomycetes</taxon>
        <taxon>Dothideomycetidae</taxon>
        <taxon>Mycosphaerellales</taxon>
        <taxon>Mycosphaerellaceae</taxon>
        <taxon>Fulvia</taxon>
    </lineage>
</organism>
<evidence type="ECO:0000313" key="1">
    <source>
        <dbReference type="EMBL" id="UJO24175.1"/>
    </source>
</evidence>
<dbReference type="AlphaFoldDB" id="A0A9Q8UVR2"/>
<proteinExistence type="predicted"/>
<gene>
    <name evidence="1" type="ORF">CLAFUR5_13858</name>
</gene>
<evidence type="ECO:0000313" key="2">
    <source>
        <dbReference type="Proteomes" id="UP000756132"/>
    </source>
</evidence>
<dbReference type="EMBL" id="CP090174">
    <property type="protein sequence ID" value="UJO24175.1"/>
    <property type="molecule type" value="Genomic_DNA"/>
</dbReference>